<dbReference type="EMBL" id="ML994685">
    <property type="protein sequence ID" value="KAF2177667.1"/>
    <property type="molecule type" value="Genomic_DNA"/>
</dbReference>
<organism evidence="2 3">
    <name type="scientific">Zopfia rhizophila CBS 207.26</name>
    <dbReference type="NCBI Taxonomy" id="1314779"/>
    <lineage>
        <taxon>Eukaryota</taxon>
        <taxon>Fungi</taxon>
        <taxon>Dikarya</taxon>
        <taxon>Ascomycota</taxon>
        <taxon>Pezizomycotina</taxon>
        <taxon>Dothideomycetes</taxon>
        <taxon>Dothideomycetes incertae sedis</taxon>
        <taxon>Zopfiaceae</taxon>
        <taxon>Zopfia</taxon>
    </lineage>
</organism>
<keyword evidence="3" id="KW-1185">Reference proteome</keyword>
<feature type="compositionally biased region" description="Low complexity" evidence="1">
    <location>
        <begin position="552"/>
        <end position="562"/>
    </location>
</feature>
<feature type="compositionally biased region" description="Acidic residues" evidence="1">
    <location>
        <begin position="132"/>
        <end position="141"/>
    </location>
</feature>
<feature type="compositionally biased region" description="Polar residues" evidence="1">
    <location>
        <begin position="508"/>
        <end position="537"/>
    </location>
</feature>
<feature type="compositionally biased region" description="Basic and acidic residues" evidence="1">
    <location>
        <begin position="489"/>
        <end position="498"/>
    </location>
</feature>
<proteinExistence type="predicted"/>
<feature type="compositionally biased region" description="Polar residues" evidence="1">
    <location>
        <begin position="187"/>
        <end position="201"/>
    </location>
</feature>
<feature type="compositionally biased region" description="Low complexity" evidence="1">
    <location>
        <begin position="112"/>
        <end position="129"/>
    </location>
</feature>
<feature type="region of interest" description="Disordered" evidence="1">
    <location>
        <begin position="371"/>
        <end position="391"/>
    </location>
</feature>
<feature type="compositionally biased region" description="Low complexity" evidence="1">
    <location>
        <begin position="18"/>
        <end position="36"/>
    </location>
</feature>
<protein>
    <submittedName>
        <fullName evidence="2">Uncharacterized protein</fullName>
    </submittedName>
</protein>
<dbReference type="AlphaFoldDB" id="A0A6A6DE00"/>
<reference evidence="2" key="1">
    <citation type="journal article" date="2020" name="Stud. Mycol.">
        <title>101 Dothideomycetes genomes: a test case for predicting lifestyles and emergence of pathogens.</title>
        <authorList>
            <person name="Haridas S."/>
            <person name="Albert R."/>
            <person name="Binder M."/>
            <person name="Bloem J."/>
            <person name="Labutti K."/>
            <person name="Salamov A."/>
            <person name="Andreopoulos B."/>
            <person name="Baker S."/>
            <person name="Barry K."/>
            <person name="Bills G."/>
            <person name="Bluhm B."/>
            <person name="Cannon C."/>
            <person name="Castanera R."/>
            <person name="Culley D."/>
            <person name="Daum C."/>
            <person name="Ezra D."/>
            <person name="Gonzalez J."/>
            <person name="Henrissat B."/>
            <person name="Kuo A."/>
            <person name="Liang C."/>
            <person name="Lipzen A."/>
            <person name="Lutzoni F."/>
            <person name="Magnuson J."/>
            <person name="Mondo S."/>
            <person name="Nolan M."/>
            <person name="Ohm R."/>
            <person name="Pangilinan J."/>
            <person name="Park H.-J."/>
            <person name="Ramirez L."/>
            <person name="Alfaro M."/>
            <person name="Sun H."/>
            <person name="Tritt A."/>
            <person name="Yoshinaga Y."/>
            <person name="Zwiers L.-H."/>
            <person name="Turgeon B."/>
            <person name="Goodwin S."/>
            <person name="Spatafora J."/>
            <person name="Crous P."/>
            <person name="Grigoriev I."/>
        </authorList>
    </citation>
    <scope>NUCLEOTIDE SEQUENCE</scope>
    <source>
        <strain evidence="2">CBS 207.26</strain>
    </source>
</reference>
<feature type="compositionally biased region" description="Polar residues" evidence="1">
    <location>
        <begin position="379"/>
        <end position="391"/>
    </location>
</feature>
<evidence type="ECO:0000256" key="1">
    <source>
        <dbReference type="SAM" id="MobiDB-lite"/>
    </source>
</evidence>
<feature type="compositionally biased region" description="Polar residues" evidence="1">
    <location>
        <begin position="247"/>
        <end position="265"/>
    </location>
</feature>
<name>A0A6A6DE00_9PEZI</name>
<feature type="compositionally biased region" description="Basic and acidic residues" evidence="1">
    <location>
        <begin position="86"/>
        <end position="100"/>
    </location>
</feature>
<gene>
    <name evidence="2" type="ORF">K469DRAFT_719593</name>
</gene>
<feature type="region of interest" description="Disordered" evidence="1">
    <location>
        <begin position="176"/>
        <end position="265"/>
    </location>
</feature>
<sequence>MLDSRLARKQGPKGPTEPAFLASSPPAKKSSIPVPARGSSLGGTQSPPPQPKLARPGSTKWPLLDTGFSSRLKSLKTVQSGLENDDALRAKSADEGDAARIAESVDTYHTTLSQQPSDASNSSSNLSRESSLEEAPEQEEELGTRIKRLSNHSLHSGLGPVLTISLEADGIILGNSSPVPEVPALPTETSENVPRNRSISALSGRISRERIISSFGKNPRSRTPQPSEARAGGKESRKITPIRQMKPSRNGSPESISNIPSPTMTHAQDLTDTVKRFVLQASYQRNKPGSSQSSSISETFPNSHGVYRTKESPELVFGPTDHSSARQSLVPPPVTPKSKLRRTSIASMSSKGGHDSSLLTASSANNVLSDGKSLEADKTNPSTLPAGSQGNHASLNEFAAFEFPLSLPSQAARSRPISQQSRPTKMVPAVCITPDQIPVSIDCRMASDFDPSQMRDSKSSILSSPRKPKERGDDPTKVKLKRSLRNIFQKRDGKDMAEPSRPAEGNKRTSLPMTGNSTIAKRFRSSTYMSKASSPPRGTQIKPPGSPKTNMSSSPSTRSPTPSFVRELINEMNALPSDSAQRLKTLDIAQAVVQVVKTTKHAEISAQKAAQHARDAEHYANTAQIALHKVQSLVGRNVRSLEGIKALIHHSGAASHRPSE</sequence>
<evidence type="ECO:0000313" key="2">
    <source>
        <dbReference type="EMBL" id="KAF2177667.1"/>
    </source>
</evidence>
<feature type="region of interest" description="Disordered" evidence="1">
    <location>
        <begin position="447"/>
        <end position="562"/>
    </location>
</feature>
<feature type="region of interest" description="Disordered" evidence="1">
    <location>
        <begin position="1"/>
        <end position="65"/>
    </location>
</feature>
<dbReference type="Proteomes" id="UP000800200">
    <property type="component" value="Unassembled WGS sequence"/>
</dbReference>
<evidence type="ECO:0000313" key="3">
    <source>
        <dbReference type="Proteomes" id="UP000800200"/>
    </source>
</evidence>
<feature type="compositionally biased region" description="Polar residues" evidence="1">
    <location>
        <begin position="284"/>
        <end position="302"/>
    </location>
</feature>
<accession>A0A6A6DE00</accession>
<feature type="region of interest" description="Disordered" evidence="1">
    <location>
        <begin position="284"/>
        <end position="359"/>
    </location>
</feature>
<feature type="region of interest" description="Disordered" evidence="1">
    <location>
        <begin position="78"/>
        <end position="157"/>
    </location>
</feature>
<dbReference type="OrthoDB" id="5407305at2759"/>